<name>A0A1I1CDF5_9BACT</name>
<organism evidence="1 2">
    <name type="scientific">Algoriphagus aquimarinus</name>
    <dbReference type="NCBI Taxonomy" id="237018"/>
    <lineage>
        <taxon>Bacteria</taxon>
        <taxon>Pseudomonadati</taxon>
        <taxon>Bacteroidota</taxon>
        <taxon>Cytophagia</taxon>
        <taxon>Cytophagales</taxon>
        <taxon>Cyclobacteriaceae</taxon>
        <taxon>Algoriphagus</taxon>
    </lineage>
</organism>
<dbReference type="OrthoDB" id="833511at2"/>
<dbReference type="RefSeq" id="WP_092901853.1">
    <property type="nucleotide sequence ID" value="NZ_FOKK01000030.1"/>
</dbReference>
<sequence length="379" mass="42963">MNKYSFLVLALALGACSSEKKSDAIEVKNFTFSYELDTVHIDSKGVLFFLNNGLMGTSLSPDSNKLYLFNRPFSRLDIVDLEKLEYSDSLALEPEGPNGIGQMGIGDINVTESGDYYFTVYREIKGFDPSGNLIREIKWTTDEEILSQLKNGVLEFRNDRISPDGSTYYGIYTASNIPEKPQQDGLAIMDLNTKKLTMVDLPTLKKLTEFKLLLEQNGGTIIAGDQSYLIVNGSKFLISNGAMNGISVYDLELDSLREYFYETELLPAEKPGNYPRKVGTMEEFNSAMGEKNKEPMYGEIHFDPTTGYYYRVSFLKEVKPDGKVEKKGVLTIFDQDLNLIHEEMGDFGISFMRNGSFYRFINIDDEMAFEILTPKYDYE</sequence>
<proteinExistence type="predicted"/>
<dbReference type="InterPro" id="IPR025316">
    <property type="entry name" value="DUF4221"/>
</dbReference>
<gene>
    <name evidence="1" type="ORF">SAMN04489723_13010</name>
</gene>
<protein>
    <recommendedName>
        <fullName evidence="3">DUF4221 domain-containing protein</fullName>
    </recommendedName>
</protein>
<dbReference type="AlphaFoldDB" id="A0A1I1CDF5"/>
<reference evidence="1 2" key="1">
    <citation type="submission" date="2016-10" db="EMBL/GenBank/DDBJ databases">
        <authorList>
            <person name="de Groot N.N."/>
        </authorList>
    </citation>
    <scope>NUCLEOTIDE SEQUENCE [LARGE SCALE GENOMIC DNA]</scope>
    <source>
        <strain evidence="1 2">DSM 23399</strain>
    </source>
</reference>
<evidence type="ECO:0000313" key="1">
    <source>
        <dbReference type="EMBL" id="SFB60709.1"/>
    </source>
</evidence>
<dbReference type="EMBL" id="FOKK01000030">
    <property type="protein sequence ID" value="SFB60709.1"/>
    <property type="molecule type" value="Genomic_DNA"/>
</dbReference>
<evidence type="ECO:0008006" key="3">
    <source>
        <dbReference type="Google" id="ProtNLM"/>
    </source>
</evidence>
<dbReference type="Pfam" id="PF13970">
    <property type="entry name" value="DUF4221"/>
    <property type="match status" value="1"/>
</dbReference>
<accession>A0A1I1CDF5</accession>
<dbReference type="PROSITE" id="PS51257">
    <property type="entry name" value="PROKAR_LIPOPROTEIN"/>
    <property type="match status" value="1"/>
</dbReference>
<dbReference type="STRING" id="237018.SAMN04489723_13010"/>
<dbReference type="Proteomes" id="UP000198790">
    <property type="component" value="Unassembled WGS sequence"/>
</dbReference>
<dbReference type="InterPro" id="IPR011045">
    <property type="entry name" value="N2O_reductase_N"/>
</dbReference>
<evidence type="ECO:0000313" key="2">
    <source>
        <dbReference type="Proteomes" id="UP000198790"/>
    </source>
</evidence>
<keyword evidence="2" id="KW-1185">Reference proteome</keyword>
<dbReference type="SUPFAM" id="SSF50974">
    <property type="entry name" value="Nitrous oxide reductase, N-terminal domain"/>
    <property type="match status" value="1"/>
</dbReference>